<name>A0AAV6FPD8_9TELE</name>
<comment type="caution">
    <text evidence="2">The sequence shown here is derived from an EMBL/GenBank/DDBJ whole genome shotgun (WGS) entry which is preliminary data.</text>
</comment>
<proteinExistence type="predicted"/>
<evidence type="ECO:0000313" key="3">
    <source>
        <dbReference type="Proteomes" id="UP000823561"/>
    </source>
</evidence>
<sequence>MVVQCVSRYGLQVDRAPVVELVNHNFPEVGRERTDLTDRHKVSRSQTDSRNILQRPGDRGFEWGCQGNSTTLSFLAD</sequence>
<keyword evidence="3" id="KW-1185">Reference proteome</keyword>
<evidence type="ECO:0000256" key="1">
    <source>
        <dbReference type="SAM" id="MobiDB-lite"/>
    </source>
</evidence>
<dbReference type="EMBL" id="JADWDJ010000020">
    <property type="protein sequence ID" value="KAG5264738.1"/>
    <property type="molecule type" value="Genomic_DNA"/>
</dbReference>
<dbReference type="Proteomes" id="UP000823561">
    <property type="component" value="Chromosome 20"/>
</dbReference>
<organism evidence="2 3">
    <name type="scientific">Alosa alosa</name>
    <name type="common">allis shad</name>
    <dbReference type="NCBI Taxonomy" id="278164"/>
    <lineage>
        <taxon>Eukaryota</taxon>
        <taxon>Metazoa</taxon>
        <taxon>Chordata</taxon>
        <taxon>Craniata</taxon>
        <taxon>Vertebrata</taxon>
        <taxon>Euteleostomi</taxon>
        <taxon>Actinopterygii</taxon>
        <taxon>Neopterygii</taxon>
        <taxon>Teleostei</taxon>
        <taxon>Clupei</taxon>
        <taxon>Clupeiformes</taxon>
        <taxon>Clupeoidei</taxon>
        <taxon>Clupeidae</taxon>
        <taxon>Alosa</taxon>
    </lineage>
</organism>
<protein>
    <submittedName>
        <fullName evidence="2">Uncharacterized protein</fullName>
    </submittedName>
</protein>
<gene>
    <name evidence="2" type="ORF">AALO_G00257480</name>
</gene>
<feature type="region of interest" description="Disordered" evidence="1">
    <location>
        <begin position="32"/>
        <end position="55"/>
    </location>
</feature>
<dbReference type="AlphaFoldDB" id="A0AAV6FPD8"/>
<evidence type="ECO:0000313" key="2">
    <source>
        <dbReference type="EMBL" id="KAG5264738.1"/>
    </source>
</evidence>
<reference evidence="2" key="1">
    <citation type="submission" date="2020-10" db="EMBL/GenBank/DDBJ databases">
        <title>Chromosome-scale genome assembly of the Allis shad, Alosa alosa.</title>
        <authorList>
            <person name="Margot Z."/>
            <person name="Christophe K."/>
            <person name="Cabau C."/>
            <person name="Louis A."/>
            <person name="Berthelot C."/>
            <person name="Parey E."/>
            <person name="Roest Crollius H."/>
            <person name="Montfort J."/>
            <person name="Robinson-Rechavi M."/>
            <person name="Bucao C."/>
            <person name="Bouchez O."/>
            <person name="Gislard M."/>
            <person name="Lluch J."/>
            <person name="Milhes M."/>
            <person name="Lampietro C."/>
            <person name="Lopez Roques C."/>
            <person name="Donnadieu C."/>
            <person name="Braasch I."/>
            <person name="Desvignes T."/>
            <person name="Postlethwait J."/>
            <person name="Bobe J."/>
            <person name="Guiguen Y."/>
        </authorList>
    </citation>
    <scope>NUCLEOTIDE SEQUENCE</scope>
    <source>
        <strain evidence="2">M-15738</strain>
        <tissue evidence="2">Blood</tissue>
    </source>
</reference>
<accession>A0AAV6FPD8</accession>